<proteinExistence type="predicted"/>
<dbReference type="InterPro" id="IPR051615">
    <property type="entry name" value="Transcr_Regulatory_Elem"/>
</dbReference>
<evidence type="ECO:0000256" key="5">
    <source>
        <dbReference type="ARBA" id="ARBA00023163"/>
    </source>
</evidence>
<evidence type="ECO:0000256" key="1">
    <source>
        <dbReference type="ARBA" id="ARBA00022723"/>
    </source>
</evidence>
<accession>A0ABR4FI32</accession>
<feature type="compositionally biased region" description="Basic and acidic residues" evidence="7">
    <location>
        <begin position="9"/>
        <end position="20"/>
    </location>
</feature>
<feature type="compositionally biased region" description="Polar residues" evidence="7">
    <location>
        <begin position="130"/>
        <end position="142"/>
    </location>
</feature>
<dbReference type="PANTHER" id="PTHR31313">
    <property type="entry name" value="TY1 ENHANCER ACTIVATOR"/>
    <property type="match status" value="1"/>
</dbReference>
<organism evidence="9 10">
    <name type="scientific">Aspergillus keveii</name>
    <dbReference type="NCBI Taxonomy" id="714993"/>
    <lineage>
        <taxon>Eukaryota</taxon>
        <taxon>Fungi</taxon>
        <taxon>Dikarya</taxon>
        <taxon>Ascomycota</taxon>
        <taxon>Pezizomycotina</taxon>
        <taxon>Eurotiomycetes</taxon>
        <taxon>Eurotiomycetidae</taxon>
        <taxon>Eurotiales</taxon>
        <taxon>Aspergillaceae</taxon>
        <taxon>Aspergillus</taxon>
        <taxon>Aspergillus subgen. Nidulantes</taxon>
    </lineage>
</organism>
<dbReference type="Pfam" id="PF04082">
    <property type="entry name" value="Fungal_trans"/>
    <property type="match status" value="1"/>
</dbReference>
<dbReference type="SMART" id="SM00906">
    <property type="entry name" value="Fungal_trans"/>
    <property type="match status" value="1"/>
</dbReference>
<feature type="domain" description="Xylanolytic transcriptional activator regulatory" evidence="8">
    <location>
        <begin position="282"/>
        <end position="363"/>
    </location>
</feature>
<dbReference type="PANTHER" id="PTHR31313:SF81">
    <property type="entry name" value="TY1 ENHANCER ACTIVATOR"/>
    <property type="match status" value="1"/>
</dbReference>
<keyword evidence="5" id="KW-0804">Transcription</keyword>
<evidence type="ECO:0000313" key="10">
    <source>
        <dbReference type="Proteomes" id="UP001610563"/>
    </source>
</evidence>
<evidence type="ECO:0000256" key="4">
    <source>
        <dbReference type="ARBA" id="ARBA00023125"/>
    </source>
</evidence>
<sequence length="656" mass="71244">MDLPCAVDRNGDRRKAGSRRHVETLEQRIMDLEGLLHRTVQDHQQSETSSSEGAVPVSSAVCAHQNASTAVAVFGPYDLQPSTADLTLAERLLASEGNGTRATTLTTPTMAVPNARSCASLGDKGTGQGFSALSPTSQYHGRSSTESRSQPESHRASCAKTDELADLGIAVSTNTFQVKCRLLQSFFRYQPLWVNAVDEELFWDYREKPEPSMWYSGFLEAVMLASAARLSNSSAVRSLGEQYAVQAKAEIWQALENPSAASVQGFLMLSEYEISHGRERMGWQLCGMACRLLSDLGLHEPHDFSGTTHSIHIQSARLHLLGACISLEGIWCMYLGRPSSIPRSILRTAATSCTKYQGPESSTLSTWVGLCGPMADICEVLNTSRPLTVEAKIILAQLNENLHSWLETLPPGLIYDEPNAADLEPAAYAIHMQFCKIQILVLQASATTPETSTSARTINNNNDQIYTSSLRIIRLLLIYRQIHGTERIRSVMLDTVNLAVATLTEQYIANPGLMESRKRDIRWLRLAFENMVDIQPQFPIIGRVLGSLVAVSGGTGLESVFRNVVGGKTSTVSDLSPACEAEHAVVGTGLDAVNASVSMGVGVGVEAGNDLGPTTGQFPVDELDLIGRSLMSWSNPPIESFWGFAARPLAVDRCGL</sequence>
<comment type="caution">
    <text evidence="9">The sequence shown here is derived from an EMBL/GenBank/DDBJ whole genome shotgun (WGS) entry which is preliminary data.</text>
</comment>
<keyword evidence="4" id="KW-0238">DNA-binding</keyword>
<feature type="compositionally biased region" description="Basic and acidic residues" evidence="7">
    <location>
        <begin position="143"/>
        <end position="157"/>
    </location>
</feature>
<feature type="region of interest" description="Disordered" evidence="7">
    <location>
        <begin position="1"/>
        <end position="20"/>
    </location>
</feature>
<dbReference type="CDD" id="cd12148">
    <property type="entry name" value="fungal_TF_MHR"/>
    <property type="match status" value="1"/>
</dbReference>
<keyword evidence="10" id="KW-1185">Reference proteome</keyword>
<evidence type="ECO:0000256" key="2">
    <source>
        <dbReference type="ARBA" id="ARBA00022833"/>
    </source>
</evidence>
<gene>
    <name evidence="9" type="ORF">BJX66DRAFT_319547</name>
</gene>
<dbReference type="InterPro" id="IPR007219">
    <property type="entry name" value="XnlR_reg_dom"/>
</dbReference>
<protein>
    <recommendedName>
        <fullName evidence="8">Xylanolytic transcriptional activator regulatory domain-containing protein</fullName>
    </recommendedName>
</protein>
<keyword evidence="2" id="KW-0862">Zinc</keyword>
<reference evidence="9 10" key="1">
    <citation type="submission" date="2024-07" db="EMBL/GenBank/DDBJ databases">
        <title>Section-level genome sequencing and comparative genomics of Aspergillus sections Usti and Cavernicolus.</title>
        <authorList>
            <consortium name="Lawrence Berkeley National Laboratory"/>
            <person name="Nybo J.L."/>
            <person name="Vesth T.C."/>
            <person name="Theobald S."/>
            <person name="Frisvad J.C."/>
            <person name="Larsen T.O."/>
            <person name="Kjaerboelling I."/>
            <person name="Rothschild-Mancinelli K."/>
            <person name="Lyhne E.K."/>
            <person name="Kogle M.E."/>
            <person name="Barry K."/>
            <person name="Clum A."/>
            <person name="Na H."/>
            <person name="Ledsgaard L."/>
            <person name="Lin J."/>
            <person name="Lipzen A."/>
            <person name="Kuo A."/>
            <person name="Riley R."/>
            <person name="Mondo S."/>
            <person name="Labutti K."/>
            <person name="Haridas S."/>
            <person name="Pangalinan J."/>
            <person name="Salamov A.A."/>
            <person name="Simmons B.A."/>
            <person name="Magnuson J.K."/>
            <person name="Chen J."/>
            <person name="Drula E."/>
            <person name="Henrissat B."/>
            <person name="Wiebenga A."/>
            <person name="Lubbers R.J."/>
            <person name="Gomes A.C."/>
            <person name="Makela M.R."/>
            <person name="Stajich J."/>
            <person name="Grigoriev I.V."/>
            <person name="Mortensen U.H."/>
            <person name="De Vries R.P."/>
            <person name="Baker S.E."/>
            <person name="Andersen M.R."/>
        </authorList>
    </citation>
    <scope>NUCLEOTIDE SEQUENCE [LARGE SCALE GENOMIC DNA]</scope>
    <source>
        <strain evidence="9 10">CBS 209.92</strain>
    </source>
</reference>
<evidence type="ECO:0000256" key="7">
    <source>
        <dbReference type="SAM" id="MobiDB-lite"/>
    </source>
</evidence>
<dbReference type="Proteomes" id="UP001610563">
    <property type="component" value="Unassembled WGS sequence"/>
</dbReference>
<evidence type="ECO:0000256" key="6">
    <source>
        <dbReference type="ARBA" id="ARBA00023242"/>
    </source>
</evidence>
<evidence type="ECO:0000256" key="3">
    <source>
        <dbReference type="ARBA" id="ARBA00023015"/>
    </source>
</evidence>
<name>A0ABR4FI32_9EURO</name>
<evidence type="ECO:0000259" key="8">
    <source>
        <dbReference type="SMART" id="SM00906"/>
    </source>
</evidence>
<keyword evidence="1" id="KW-0479">Metal-binding</keyword>
<dbReference type="EMBL" id="JBFTWV010000300">
    <property type="protein sequence ID" value="KAL2782900.1"/>
    <property type="molecule type" value="Genomic_DNA"/>
</dbReference>
<evidence type="ECO:0000313" key="9">
    <source>
        <dbReference type="EMBL" id="KAL2782900.1"/>
    </source>
</evidence>
<feature type="region of interest" description="Disordered" evidence="7">
    <location>
        <begin position="130"/>
        <end position="157"/>
    </location>
</feature>
<keyword evidence="3" id="KW-0805">Transcription regulation</keyword>
<keyword evidence="6" id="KW-0539">Nucleus</keyword>